<reference evidence="5 6" key="1">
    <citation type="submission" date="2019-03" db="EMBL/GenBank/DDBJ databases">
        <title>Sequencing the genomes of 1000 actinobacteria strains.</title>
        <authorList>
            <person name="Klenk H.-P."/>
        </authorList>
    </citation>
    <scope>NUCLEOTIDE SEQUENCE [LARGE SCALE GENOMIC DNA]</scope>
    <source>
        <strain evidence="5 6">DSM 44969</strain>
    </source>
</reference>
<evidence type="ECO:0000313" key="5">
    <source>
        <dbReference type="EMBL" id="TCK25773.1"/>
    </source>
</evidence>
<evidence type="ECO:0000256" key="3">
    <source>
        <dbReference type="ARBA" id="ARBA00023002"/>
    </source>
</evidence>
<dbReference type="AlphaFoldDB" id="A0A4R1HWD4"/>
<dbReference type="InterPro" id="IPR050627">
    <property type="entry name" value="Nitroreductase/BluB"/>
</dbReference>
<keyword evidence="1" id="KW-0285">Flavoprotein</keyword>
<dbReference type="InterPro" id="IPR000415">
    <property type="entry name" value="Nitroreductase-like"/>
</dbReference>
<dbReference type="InterPro" id="IPR029479">
    <property type="entry name" value="Nitroreductase"/>
</dbReference>
<organism evidence="5 6">
    <name type="scientific">Pseudonocardia endophytica</name>
    <dbReference type="NCBI Taxonomy" id="401976"/>
    <lineage>
        <taxon>Bacteria</taxon>
        <taxon>Bacillati</taxon>
        <taxon>Actinomycetota</taxon>
        <taxon>Actinomycetes</taxon>
        <taxon>Pseudonocardiales</taxon>
        <taxon>Pseudonocardiaceae</taxon>
        <taxon>Pseudonocardia</taxon>
    </lineage>
</organism>
<dbReference type="Pfam" id="PF00881">
    <property type="entry name" value="Nitroreductase"/>
    <property type="match status" value="1"/>
</dbReference>
<keyword evidence="3" id="KW-0560">Oxidoreductase</keyword>
<dbReference type="CDD" id="cd02136">
    <property type="entry name" value="PnbA_NfnB-like"/>
    <property type="match status" value="1"/>
</dbReference>
<dbReference type="PANTHER" id="PTHR23026">
    <property type="entry name" value="NADPH NITROREDUCTASE"/>
    <property type="match status" value="1"/>
</dbReference>
<gene>
    <name evidence="5" type="ORF">EV378_1595</name>
</gene>
<evidence type="ECO:0000259" key="4">
    <source>
        <dbReference type="Pfam" id="PF00881"/>
    </source>
</evidence>
<dbReference type="GO" id="GO:0016491">
    <property type="term" value="F:oxidoreductase activity"/>
    <property type="evidence" value="ECO:0007669"/>
    <property type="project" value="UniProtKB-KW"/>
</dbReference>
<dbReference type="Proteomes" id="UP000295560">
    <property type="component" value="Unassembled WGS sequence"/>
</dbReference>
<accession>A0A4R1HWD4</accession>
<keyword evidence="2" id="KW-0288">FMN</keyword>
<dbReference type="Gene3D" id="3.40.109.10">
    <property type="entry name" value="NADH Oxidase"/>
    <property type="match status" value="1"/>
</dbReference>
<comment type="caution">
    <text evidence="5">The sequence shown here is derived from an EMBL/GenBank/DDBJ whole genome shotgun (WGS) entry which is preliminary data.</text>
</comment>
<proteinExistence type="predicted"/>
<evidence type="ECO:0000256" key="2">
    <source>
        <dbReference type="ARBA" id="ARBA00022643"/>
    </source>
</evidence>
<evidence type="ECO:0000313" key="6">
    <source>
        <dbReference type="Proteomes" id="UP000295560"/>
    </source>
</evidence>
<dbReference type="SUPFAM" id="SSF55469">
    <property type="entry name" value="FMN-dependent nitroreductase-like"/>
    <property type="match status" value="1"/>
</dbReference>
<dbReference type="EMBL" id="SMFZ01000001">
    <property type="protein sequence ID" value="TCK25773.1"/>
    <property type="molecule type" value="Genomic_DNA"/>
</dbReference>
<dbReference type="PANTHER" id="PTHR23026:SF90">
    <property type="entry name" value="IODOTYROSINE DEIODINASE 1"/>
    <property type="match status" value="1"/>
</dbReference>
<evidence type="ECO:0000256" key="1">
    <source>
        <dbReference type="ARBA" id="ARBA00022630"/>
    </source>
</evidence>
<keyword evidence="6" id="KW-1185">Reference proteome</keyword>
<name>A0A4R1HWD4_PSEEN</name>
<feature type="domain" description="Nitroreductase" evidence="4">
    <location>
        <begin position="29"/>
        <end position="214"/>
    </location>
</feature>
<protein>
    <submittedName>
        <fullName evidence="5">Nitroreductase</fullName>
    </submittedName>
</protein>
<sequence length="240" mass="26361">MPFGQCCCPRVPFVLVGCGVVEFKKLLGERWSCRAYLPDPVPDAEMREMFAIAQRTASWCNTQPWQVFVTAGEATRRFGSGLTEHARTHAPEPDLTAPEGYYGIYLDRRRECGFALYESLGIARDDKAARAEQSLKNFDFFGAPHVAVITTDRDQATYGAIDCGGYVANLINAATSLGIATIPQAAIAMHSPYVREHFALPDDRLVVCAVSFGYADLEHPANGFRTTRAEVDDAITVVTD</sequence>